<evidence type="ECO:0000313" key="2">
    <source>
        <dbReference type="Ensembl" id="ENSMCSP00000020688.1"/>
    </source>
</evidence>
<protein>
    <submittedName>
        <fullName evidence="2">Uncharacterized protein</fullName>
    </submittedName>
</protein>
<dbReference type="Ensembl" id="ENSMCST00000021212.1">
    <property type="protein sequence ID" value="ENSMCSP00000020688.1"/>
    <property type="gene ID" value="ENSMCSG00000014516.1"/>
</dbReference>
<evidence type="ECO:0000313" key="3">
    <source>
        <dbReference type="Proteomes" id="UP000694560"/>
    </source>
</evidence>
<dbReference type="Proteomes" id="UP000694560">
    <property type="component" value="Unplaced"/>
</dbReference>
<dbReference type="AlphaFoldDB" id="A0A8C5UER7"/>
<feature type="region of interest" description="Disordered" evidence="1">
    <location>
        <begin position="28"/>
        <end position="124"/>
    </location>
</feature>
<evidence type="ECO:0000256" key="1">
    <source>
        <dbReference type="SAM" id="MobiDB-lite"/>
    </source>
</evidence>
<reference evidence="2" key="1">
    <citation type="submission" date="2025-08" db="UniProtKB">
        <authorList>
            <consortium name="Ensembl"/>
        </authorList>
    </citation>
    <scope>IDENTIFICATION</scope>
</reference>
<name>A0A8C5UER7_9PASS</name>
<keyword evidence="3" id="KW-1185">Reference proteome</keyword>
<organism evidence="2 3">
    <name type="scientific">Malurus cyaneus samueli</name>
    <dbReference type="NCBI Taxonomy" id="2593467"/>
    <lineage>
        <taxon>Eukaryota</taxon>
        <taxon>Metazoa</taxon>
        <taxon>Chordata</taxon>
        <taxon>Craniata</taxon>
        <taxon>Vertebrata</taxon>
        <taxon>Euteleostomi</taxon>
        <taxon>Archelosauria</taxon>
        <taxon>Archosauria</taxon>
        <taxon>Dinosauria</taxon>
        <taxon>Saurischia</taxon>
        <taxon>Theropoda</taxon>
        <taxon>Coelurosauria</taxon>
        <taxon>Aves</taxon>
        <taxon>Neognathae</taxon>
        <taxon>Neoaves</taxon>
        <taxon>Telluraves</taxon>
        <taxon>Australaves</taxon>
        <taxon>Passeriformes</taxon>
        <taxon>Meliphagoidea</taxon>
        <taxon>Maluridae</taxon>
        <taxon>Malurus</taxon>
    </lineage>
</organism>
<proteinExistence type="predicted"/>
<reference evidence="2" key="2">
    <citation type="submission" date="2025-09" db="UniProtKB">
        <authorList>
            <consortium name="Ensembl"/>
        </authorList>
    </citation>
    <scope>IDENTIFICATION</scope>
</reference>
<sequence>PRTWPDSWHSERFLSWWKLIWHSLSPRSPDGSAVHWGGQEPPAGGWLGQGRAAQRADPFPAEARRYIPTDWHFGESPGHGAAEPQQELQAPLRVRGPPGEPGHGRAPRQSLLPLPHPGAHPPGTDTSGVCGVLQSLSLSLVCC</sequence>
<accession>A0A8C5UER7</accession>